<dbReference type="PANTHER" id="PTHR11877:SF46">
    <property type="entry name" value="TYPE III POLYKETIDE SYNTHASE A"/>
    <property type="match status" value="1"/>
</dbReference>
<feature type="domain" description="Chalcone/stilbene synthase C-terminal" evidence="5">
    <location>
        <begin position="236"/>
        <end position="373"/>
    </location>
</feature>
<feature type="domain" description="Chalcone/stilbene synthase N-terminal" evidence="4">
    <location>
        <begin position="7"/>
        <end position="217"/>
    </location>
</feature>
<accession>A0A3A5M2Z5</accession>
<evidence type="ECO:0000256" key="3">
    <source>
        <dbReference type="PIRSR" id="PIRSR000451-1"/>
    </source>
</evidence>
<evidence type="ECO:0000256" key="2">
    <source>
        <dbReference type="ARBA" id="ARBA00022679"/>
    </source>
</evidence>
<dbReference type="PIRSF" id="PIRSF000451">
    <property type="entry name" value="PKS_III"/>
    <property type="match status" value="1"/>
</dbReference>
<sequence length="421" mass="44337">MTVILRSLETAVPDTIMVQPQVRDVFAAQPGLTRLGQRLVGAAFDSSGIETRYTAVKELTLAESAEHPVFFDREELRILTPSTKTRNEVYAIEGTKLFIEAARKALDAAPGIEASDITHVVTASCTGFFAPGPDYKVVRALDLKPSVQRYHLGFMGCYAAFPALRSAKAFCEADPDAVVLVIAAELCSLHVRSSNNPDTIVGSSLFADGAAAAIISARDIPLDGPALSLDHFETVLTPVGEESMAWNIGDEGFEMVLGTYVPHIIDEHIVGALEPLLARDAALEGLDYADIEHWAIHPGGRSILDKVEAKLGLTQEQLVPARATLRDYGNMSSATVMFVLKHILDQPATDGNNRICSMAFGPGLTVETALFTKVGATPAGGGTADAVAALHAGGAAGIGATGPDNAALPTDLEPILIKAGA</sequence>
<evidence type="ECO:0000313" key="6">
    <source>
        <dbReference type="EMBL" id="RJT77315.1"/>
    </source>
</evidence>
<dbReference type="Pfam" id="PF02797">
    <property type="entry name" value="Chal_sti_synt_C"/>
    <property type="match status" value="1"/>
</dbReference>
<protein>
    <submittedName>
        <fullName evidence="6">Type III polyketide synthase</fullName>
    </submittedName>
</protein>
<proteinExistence type="inferred from homology"/>
<dbReference type="InterPro" id="IPR012328">
    <property type="entry name" value="Chalcone/stilbene_synt_C"/>
</dbReference>
<comment type="caution">
    <text evidence="6">The sequence shown here is derived from an EMBL/GenBank/DDBJ whole genome shotgun (WGS) entry which is preliminary data.</text>
</comment>
<dbReference type="CDD" id="cd00831">
    <property type="entry name" value="CHS_like"/>
    <property type="match status" value="1"/>
</dbReference>
<organism evidence="6 7">
    <name type="scientific">Arthrobacter cheniae</name>
    <dbReference type="NCBI Taxonomy" id="1258888"/>
    <lineage>
        <taxon>Bacteria</taxon>
        <taxon>Bacillati</taxon>
        <taxon>Actinomycetota</taxon>
        <taxon>Actinomycetes</taxon>
        <taxon>Micrococcales</taxon>
        <taxon>Micrococcaceae</taxon>
        <taxon>Arthrobacter</taxon>
    </lineage>
</organism>
<evidence type="ECO:0000256" key="1">
    <source>
        <dbReference type="ARBA" id="ARBA00005531"/>
    </source>
</evidence>
<keyword evidence="7" id="KW-1185">Reference proteome</keyword>
<dbReference type="AlphaFoldDB" id="A0A3A5M2Z5"/>
<dbReference type="Pfam" id="PF00195">
    <property type="entry name" value="Chal_sti_synt_N"/>
    <property type="match status" value="1"/>
</dbReference>
<dbReference type="OrthoDB" id="9786288at2"/>
<dbReference type="GO" id="GO:0030639">
    <property type="term" value="P:polyketide biosynthetic process"/>
    <property type="evidence" value="ECO:0007669"/>
    <property type="project" value="TreeGrafter"/>
</dbReference>
<comment type="similarity">
    <text evidence="1">Belongs to the thiolase-like superfamily. Chalcone/stilbene synthases family.</text>
</comment>
<dbReference type="InterPro" id="IPR001099">
    <property type="entry name" value="Chalcone/stilbene_synt_N"/>
</dbReference>
<dbReference type="SUPFAM" id="SSF53901">
    <property type="entry name" value="Thiolase-like"/>
    <property type="match status" value="1"/>
</dbReference>
<dbReference type="InterPro" id="IPR016039">
    <property type="entry name" value="Thiolase-like"/>
</dbReference>
<name>A0A3A5M2Z5_9MICC</name>
<feature type="active site" description="Acyl-thioester intermediate" evidence="3">
    <location>
        <position position="157"/>
    </location>
</feature>
<reference evidence="6 7" key="1">
    <citation type="submission" date="2018-09" db="EMBL/GenBank/DDBJ databases">
        <title>Novel species of Arthrobacter.</title>
        <authorList>
            <person name="Liu Q."/>
            <person name="Xin Y.-H."/>
        </authorList>
    </citation>
    <scope>NUCLEOTIDE SEQUENCE [LARGE SCALE GENOMIC DNA]</scope>
    <source>
        <strain evidence="6 7">Hz2</strain>
    </source>
</reference>
<gene>
    <name evidence="6" type="ORF">D6T63_15370</name>
</gene>
<keyword evidence="2" id="KW-0808">Transferase</keyword>
<evidence type="ECO:0000259" key="4">
    <source>
        <dbReference type="Pfam" id="PF00195"/>
    </source>
</evidence>
<dbReference type="EMBL" id="QZVT01000009">
    <property type="protein sequence ID" value="RJT77315.1"/>
    <property type="molecule type" value="Genomic_DNA"/>
</dbReference>
<dbReference type="GO" id="GO:0016747">
    <property type="term" value="F:acyltransferase activity, transferring groups other than amino-acyl groups"/>
    <property type="evidence" value="ECO:0007669"/>
    <property type="project" value="InterPro"/>
</dbReference>
<dbReference type="InterPro" id="IPR011141">
    <property type="entry name" value="Polyketide_synthase_type-III"/>
</dbReference>
<dbReference type="Proteomes" id="UP000272560">
    <property type="component" value="Unassembled WGS sequence"/>
</dbReference>
<evidence type="ECO:0000259" key="5">
    <source>
        <dbReference type="Pfam" id="PF02797"/>
    </source>
</evidence>
<evidence type="ECO:0000313" key="7">
    <source>
        <dbReference type="Proteomes" id="UP000272560"/>
    </source>
</evidence>
<dbReference type="PANTHER" id="PTHR11877">
    <property type="entry name" value="HYDROXYMETHYLGLUTARYL-COA SYNTHASE"/>
    <property type="match status" value="1"/>
</dbReference>
<dbReference type="Gene3D" id="3.40.47.10">
    <property type="match status" value="2"/>
</dbReference>